<sequence length="83" mass="9379">MRWDYDVTVKCVGPHGCVQFPALLLFYIYLPPLHHLCICPPDQCWASFSCPSMAPPSISMTKLGFFLFGLSILPRLLMPNTMC</sequence>
<name>D5ADA2_PICSI</name>
<dbReference type="EMBL" id="BT124256">
    <property type="protein sequence ID" value="ADE77521.1"/>
    <property type="molecule type" value="mRNA"/>
</dbReference>
<accession>D5ADA2</accession>
<protein>
    <submittedName>
        <fullName evidence="1">Uncharacterized protein</fullName>
    </submittedName>
</protein>
<evidence type="ECO:0000313" key="1">
    <source>
        <dbReference type="EMBL" id="ADE77521.1"/>
    </source>
</evidence>
<reference evidence="1" key="1">
    <citation type="submission" date="2010-04" db="EMBL/GenBank/DDBJ databases">
        <authorList>
            <person name="Reid K.E."/>
            <person name="Liao N."/>
            <person name="Chan S."/>
            <person name="Docking R."/>
            <person name="Taylor G."/>
            <person name="Moore R."/>
            <person name="Mayo M."/>
            <person name="Munro S."/>
            <person name="King J."/>
            <person name="Yanchuk A."/>
            <person name="Holt R."/>
            <person name="Jones S."/>
            <person name="Marra M."/>
            <person name="Ritland C.E."/>
            <person name="Ritland K."/>
            <person name="Bohlmann J."/>
        </authorList>
    </citation>
    <scope>NUCLEOTIDE SEQUENCE</scope>
    <source>
        <tissue evidence="1">Bud</tissue>
    </source>
</reference>
<organism evidence="1">
    <name type="scientific">Picea sitchensis</name>
    <name type="common">Sitka spruce</name>
    <name type="synonym">Pinus sitchensis</name>
    <dbReference type="NCBI Taxonomy" id="3332"/>
    <lineage>
        <taxon>Eukaryota</taxon>
        <taxon>Viridiplantae</taxon>
        <taxon>Streptophyta</taxon>
        <taxon>Embryophyta</taxon>
        <taxon>Tracheophyta</taxon>
        <taxon>Spermatophyta</taxon>
        <taxon>Pinopsida</taxon>
        <taxon>Pinidae</taxon>
        <taxon>Conifers I</taxon>
        <taxon>Pinales</taxon>
        <taxon>Pinaceae</taxon>
        <taxon>Picea</taxon>
    </lineage>
</organism>
<proteinExistence type="evidence at transcript level"/>
<dbReference type="AlphaFoldDB" id="D5ADA2"/>